<dbReference type="AlphaFoldDB" id="A0A6J6X6R5"/>
<name>A0A6J6X6R5_9ZZZZ</name>
<evidence type="ECO:0000313" key="1">
    <source>
        <dbReference type="EMBL" id="CAB4790908.1"/>
    </source>
</evidence>
<proteinExistence type="predicted"/>
<dbReference type="EMBL" id="CAFAAD010000049">
    <property type="protein sequence ID" value="CAB4790908.1"/>
    <property type="molecule type" value="Genomic_DNA"/>
</dbReference>
<sequence length="124" mass="13710">MTVTNWSNHHPEFIAEVNRIRSDIADEVRADCDRLTRSAIDLVAKRIADGDVQSAFKWLKISPPETLLARGGGPLHSVEVVDRIRRQLPGPVESILVANDEVGPGEAEAHLVQRLAKYACYPDS</sequence>
<accession>A0A6J6X6R5</accession>
<gene>
    <name evidence="1" type="ORF">UFOPK2969_00803</name>
</gene>
<organism evidence="1">
    <name type="scientific">freshwater metagenome</name>
    <dbReference type="NCBI Taxonomy" id="449393"/>
    <lineage>
        <taxon>unclassified sequences</taxon>
        <taxon>metagenomes</taxon>
        <taxon>ecological metagenomes</taxon>
    </lineage>
</organism>
<protein>
    <submittedName>
        <fullName evidence="1">Unannotated protein</fullName>
    </submittedName>
</protein>
<reference evidence="1" key="1">
    <citation type="submission" date="2020-05" db="EMBL/GenBank/DDBJ databases">
        <authorList>
            <person name="Chiriac C."/>
            <person name="Salcher M."/>
            <person name="Ghai R."/>
            <person name="Kavagutti S V."/>
        </authorList>
    </citation>
    <scope>NUCLEOTIDE SEQUENCE</scope>
</reference>